<protein>
    <recommendedName>
        <fullName evidence="4">Rho GTPase-activating protein 20</fullName>
    </recommendedName>
    <alternativeName>
        <fullName evidence="5">Rho-type GTPase-activating protein 20</fullName>
    </alternativeName>
</protein>
<evidence type="ECO:0000313" key="11">
    <source>
        <dbReference type="Proteomes" id="UP000829720"/>
    </source>
</evidence>
<dbReference type="SUPFAM" id="SSF48350">
    <property type="entry name" value="GTPase activation domain, GAP"/>
    <property type="match status" value="1"/>
</dbReference>
<organism evidence="10 11">
    <name type="scientific">Albula goreensis</name>
    <dbReference type="NCBI Taxonomy" id="1534307"/>
    <lineage>
        <taxon>Eukaryota</taxon>
        <taxon>Metazoa</taxon>
        <taxon>Chordata</taxon>
        <taxon>Craniata</taxon>
        <taxon>Vertebrata</taxon>
        <taxon>Euteleostomi</taxon>
        <taxon>Actinopterygii</taxon>
        <taxon>Neopterygii</taxon>
        <taxon>Teleostei</taxon>
        <taxon>Albuliformes</taxon>
        <taxon>Albulidae</taxon>
        <taxon>Albula</taxon>
    </lineage>
</organism>
<dbReference type="Gene3D" id="2.30.29.30">
    <property type="entry name" value="Pleckstrin-homology domain (PH domain)/Phosphotyrosine-binding domain (PTB)"/>
    <property type="match status" value="1"/>
</dbReference>
<dbReference type="GO" id="GO:0005096">
    <property type="term" value="F:GTPase activator activity"/>
    <property type="evidence" value="ECO:0007669"/>
    <property type="project" value="UniProtKB-KW"/>
</dbReference>
<dbReference type="AlphaFoldDB" id="A0A8T3E0H5"/>
<dbReference type="SUPFAM" id="SSF50729">
    <property type="entry name" value="PH domain-like"/>
    <property type="match status" value="1"/>
</dbReference>
<dbReference type="Pfam" id="PF00788">
    <property type="entry name" value="RA"/>
    <property type="match status" value="1"/>
</dbReference>
<dbReference type="PANTHER" id="PTHR23179">
    <property type="entry name" value="T-CELL ACTIVATION RHO GTPASE ACTIVATING PROTEIN-RELATED"/>
    <property type="match status" value="1"/>
</dbReference>
<dbReference type="PANTHER" id="PTHR23179:SF36">
    <property type="entry name" value="RHO-GAP DOMAIN-CONTAINING PROTEIN"/>
    <property type="match status" value="1"/>
</dbReference>
<evidence type="ECO:0000256" key="4">
    <source>
        <dbReference type="ARBA" id="ARBA00070254"/>
    </source>
</evidence>
<feature type="region of interest" description="Disordered" evidence="6">
    <location>
        <begin position="1042"/>
        <end position="1061"/>
    </location>
</feature>
<dbReference type="EMBL" id="JAERUA010000002">
    <property type="protein sequence ID" value="KAI1902732.1"/>
    <property type="molecule type" value="Genomic_DNA"/>
</dbReference>
<evidence type="ECO:0000256" key="6">
    <source>
        <dbReference type="SAM" id="MobiDB-lite"/>
    </source>
</evidence>
<dbReference type="InterPro" id="IPR047887">
    <property type="entry name" value="ARHGAP20_PH"/>
</dbReference>
<dbReference type="SMART" id="SM00324">
    <property type="entry name" value="RhoGAP"/>
    <property type="match status" value="1"/>
</dbReference>
<evidence type="ECO:0000313" key="10">
    <source>
        <dbReference type="EMBL" id="KAI1902732.1"/>
    </source>
</evidence>
<dbReference type="SMART" id="SM00233">
    <property type="entry name" value="PH"/>
    <property type="match status" value="1"/>
</dbReference>
<feature type="compositionally biased region" description="Polar residues" evidence="6">
    <location>
        <begin position="39"/>
        <end position="51"/>
    </location>
</feature>
<evidence type="ECO:0000256" key="1">
    <source>
        <dbReference type="ARBA" id="ARBA00022468"/>
    </source>
</evidence>
<feature type="compositionally biased region" description="Polar residues" evidence="6">
    <location>
        <begin position="858"/>
        <end position="869"/>
    </location>
</feature>
<dbReference type="CDD" id="cd13319">
    <property type="entry name" value="PH_RARhoGAP"/>
    <property type="match status" value="1"/>
</dbReference>
<dbReference type="GO" id="GO:0007165">
    <property type="term" value="P:signal transduction"/>
    <property type="evidence" value="ECO:0007669"/>
    <property type="project" value="InterPro"/>
</dbReference>
<feature type="domain" description="Ras-associating" evidence="8">
    <location>
        <begin position="203"/>
        <end position="304"/>
    </location>
</feature>
<evidence type="ECO:0000256" key="2">
    <source>
        <dbReference type="ARBA" id="ARBA00022553"/>
    </source>
</evidence>
<evidence type="ECO:0000259" key="9">
    <source>
        <dbReference type="PROSITE" id="PS50238"/>
    </source>
</evidence>
<reference evidence="10" key="1">
    <citation type="submission" date="2021-01" db="EMBL/GenBank/DDBJ databases">
        <authorList>
            <person name="Zahm M."/>
            <person name="Roques C."/>
            <person name="Cabau C."/>
            <person name="Klopp C."/>
            <person name="Donnadieu C."/>
            <person name="Jouanno E."/>
            <person name="Lampietro C."/>
            <person name="Louis A."/>
            <person name="Herpin A."/>
            <person name="Echchiki A."/>
            <person name="Berthelot C."/>
            <person name="Parey E."/>
            <person name="Roest-Crollius H."/>
            <person name="Braasch I."/>
            <person name="Postlethwait J."/>
            <person name="Bobe J."/>
            <person name="Montfort J."/>
            <person name="Bouchez O."/>
            <person name="Begum T."/>
            <person name="Mejri S."/>
            <person name="Adams A."/>
            <person name="Chen W.-J."/>
            <person name="Guiguen Y."/>
        </authorList>
    </citation>
    <scope>NUCLEOTIDE SEQUENCE</scope>
    <source>
        <tissue evidence="10">Blood</tissue>
    </source>
</reference>
<comment type="function">
    <text evidence="3">GTPase activator for the Rho-type GTPases by converting them to an inactive GDP-bound state.</text>
</comment>
<dbReference type="CDD" id="cd04402">
    <property type="entry name" value="RhoGAP_ARHGAP20"/>
    <property type="match status" value="1"/>
</dbReference>
<dbReference type="InterPro" id="IPR001849">
    <property type="entry name" value="PH_domain"/>
</dbReference>
<feature type="region of interest" description="Disordered" evidence="6">
    <location>
        <begin position="1"/>
        <end position="62"/>
    </location>
</feature>
<comment type="caution">
    <text evidence="10">The sequence shown here is derived from an EMBL/GenBank/DDBJ whole genome shotgun (WGS) entry which is preliminary data.</text>
</comment>
<dbReference type="InterPro" id="IPR047888">
    <property type="entry name" value="ARHGAP20_RA"/>
</dbReference>
<keyword evidence="1" id="KW-0343">GTPase activation</keyword>
<dbReference type="OrthoDB" id="9994905at2759"/>
<feature type="domain" description="Rho-GAP" evidence="9">
    <location>
        <begin position="353"/>
        <end position="538"/>
    </location>
</feature>
<evidence type="ECO:0000256" key="3">
    <source>
        <dbReference type="ARBA" id="ARBA00055252"/>
    </source>
</evidence>
<dbReference type="InterPro" id="IPR011993">
    <property type="entry name" value="PH-like_dom_sf"/>
</dbReference>
<evidence type="ECO:0000259" key="7">
    <source>
        <dbReference type="PROSITE" id="PS50003"/>
    </source>
</evidence>
<dbReference type="CDD" id="cd17115">
    <property type="entry name" value="RA_RHG20"/>
    <property type="match status" value="1"/>
</dbReference>
<dbReference type="InterPro" id="IPR000198">
    <property type="entry name" value="RhoGAP_dom"/>
</dbReference>
<dbReference type="FunFam" id="1.10.555.10:FF:000025">
    <property type="entry name" value="Rho GTPase-activating protein 20"/>
    <property type="match status" value="1"/>
</dbReference>
<dbReference type="FunFam" id="2.30.29.30:FF:000217">
    <property type="entry name" value="Rho GTPase activating protein 20"/>
    <property type="match status" value="1"/>
</dbReference>
<feature type="domain" description="PH" evidence="7">
    <location>
        <begin position="77"/>
        <end position="177"/>
    </location>
</feature>
<dbReference type="InterPro" id="IPR029071">
    <property type="entry name" value="Ubiquitin-like_domsf"/>
</dbReference>
<keyword evidence="11" id="KW-1185">Reference proteome</keyword>
<dbReference type="GO" id="GO:0035023">
    <property type="term" value="P:regulation of Rho protein signal transduction"/>
    <property type="evidence" value="ECO:0007669"/>
    <property type="project" value="InterPro"/>
</dbReference>
<dbReference type="InterPro" id="IPR000159">
    <property type="entry name" value="RA_dom"/>
</dbReference>
<proteinExistence type="predicted"/>
<dbReference type="InterPro" id="IPR047886">
    <property type="entry name" value="ARHGAP20-like_RhoGAP"/>
</dbReference>
<evidence type="ECO:0000259" key="8">
    <source>
        <dbReference type="PROSITE" id="PS50200"/>
    </source>
</evidence>
<dbReference type="PROSITE" id="PS50238">
    <property type="entry name" value="RHOGAP"/>
    <property type="match status" value="1"/>
</dbReference>
<dbReference type="Gene3D" id="1.10.555.10">
    <property type="entry name" value="Rho GTPase activation protein"/>
    <property type="match status" value="1"/>
</dbReference>
<keyword evidence="2" id="KW-0597">Phosphoprotein</keyword>
<gene>
    <name evidence="10" type="ORF">AGOR_G00019040</name>
</gene>
<dbReference type="SUPFAM" id="SSF54236">
    <property type="entry name" value="Ubiquitin-like"/>
    <property type="match status" value="1"/>
</dbReference>
<dbReference type="Pfam" id="PF22286">
    <property type="entry name" value="RHG20_PH"/>
    <property type="match status" value="1"/>
</dbReference>
<dbReference type="InterPro" id="IPR008936">
    <property type="entry name" value="Rho_GTPase_activation_prot"/>
</dbReference>
<sequence length="1134" mass="126477">MTPQQNNDPHFKKDNDELKSRIEEREKKMKTTVQRRRSTPSAITKALSKSKSQSRDGGTGVHRNRSLIQAFVSQSSSFIMDEQVHLTTGLQTQERHLFLFSDTLIIAKTKSSSSLKLKQQVRLSEMWLASCVEEVAERKLSSETSFVIGWPTTNYVVTLSSSEMKEKWLSALQWNITKLKCDEYPHKISWKMMVLGVGNNILTATVQVDNKDTAQDVIKMTVQQLGISGSLTDYHLWVISGKEEAPYPLIGHELPFSIIMSSLRDAVDQPCLANNNILTPDGTLALDQLPKGNHVQFILKLRPAARSHIRADSFQKHFKRKKSLIDWALRRGNGSQSTGQLDTPTTPRKLFGHSLSSICHDGNLPKPIMDMLYLLYQEGPTTKGIFRRSANAKTCKELKERLNAGDAVQMEGESVFVAASVITDFLRNVPGSVLTTELYSKWMEVTEINNTEEKKKRKRLLDDLPDANVTLLRHLFGLLHHIQNNSEENQMNAFNLALCIAPNMLWLPVPAGPEEESKSTRKVARLIQFLIENSPSIFDEDFESLFTHLQSDQRPVEDVIDESFHQLYSSDECDSEQDRFRRLPSHERDSFFLPLNDLVLTEETEIWSLLDEMDSFKKQHLMEDGGYSCGNLDNMSFRSDGSICSLVGTQDIESSRGRCSSEPSVCVSSQLLPQLHAPVARQSSCDAAVMRCQTDGAQQGHKLCVDSARGAKGNTSPRTGSRSKYTFWRSPQITSRFKHATHRVALSNRSSFSSLSSTATTPSASSLSSLDSALSYCSDSVFSPTDGASLPFLLGPSARVRPLTPDVSGGFSTEWSRTLPASLGREPCNLDWCNEYDENDEENSVSGGKIADVASILTSESDQSPTSCPGSWGAEERDPGQDPGSDIDGAERNASDSKVADLQIHLPNEMSGTRQPKHQSRETAFKHIQLTRPNSLELKTERVKRTKITFYMASNTVAVRRQTDPNMKQHDHSVVVPNANAGPLDSSDQECQMVQVHIPQTVFYGQDAPLVLQSVVARNPSSPKQQCRQVKTDVDGAPLSEQLTEGSSAVTSPAKTNTKTTNSIRHTIRIRLPAAVRNTVKEYFNHSDNKSSVSEAKAVEKELVRSRLEWQKKNLMEEAKESFVNLPFGEESFV</sequence>
<feature type="compositionally biased region" description="Basic and acidic residues" evidence="6">
    <location>
        <begin position="9"/>
        <end position="29"/>
    </location>
</feature>
<feature type="region of interest" description="Disordered" evidence="6">
    <location>
        <begin position="858"/>
        <end position="897"/>
    </location>
</feature>
<accession>A0A8T3E0H5</accession>
<dbReference type="PROSITE" id="PS50200">
    <property type="entry name" value="RA"/>
    <property type="match status" value="1"/>
</dbReference>
<dbReference type="Pfam" id="PF00620">
    <property type="entry name" value="RhoGAP"/>
    <property type="match status" value="1"/>
</dbReference>
<evidence type="ECO:0000256" key="5">
    <source>
        <dbReference type="ARBA" id="ARBA00083374"/>
    </source>
</evidence>
<name>A0A8T3E0H5_9TELE</name>
<dbReference type="PROSITE" id="PS50003">
    <property type="entry name" value="PH_DOMAIN"/>
    <property type="match status" value="1"/>
</dbReference>
<dbReference type="Proteomes" id="UP000829720">
    <property type="component" value="Unassembled WGS sequence"/>
</dbReference>